<dbReference type="SUPFAM" id="SSF47576">
    <property type="entry name" value="Calponin-homology domain, CH-domain"/>
    <property type="match status" value="1"/>
</dbReference>
<dbReference type="CDD" id="cd00014">
    <property type="entry name" value="CH_SF"/>
    <property type="match status" value="1"/>
</dbReference>
<dbReference type="OrthoDB" id="21595at2759"/>
<dbReference type="Proteomes" id="UP000886520">
    <property type="component" value="Chromosome 5"/>
</dbReference>
<dbReference type="AlphaFoldDB" id="A0A9D4ZNA2"/>
<dbReference type="GO" id="GO:0008093">
    <property type="term" value="F:cytoskeletal anchor activity"/>
    <property type="evidence" value="ECO:0007669"/>
    <property type="project" value="TreeGrafter"/>
</dbReference>
<proteinExistence type="predicted"/>
<keyword evidence="1" id="KW-0812">Transmembrane</keyword>
<protein>
    <recommendedName>
        <fullName evidence="4">Calponin-homology (CH) domain-containing protein</fullName>
    </recommendedName>
</protein>
<evidence type="ECO:0000256" key="1">
    <source>
        <dbReference type="SAM" id="Phobius"/>
    </source>
</evidence>
<dbReference type="PANTHER" id="PTHR46756:SF18">
    <property type="entry name" value="GAS2-LIKE PROTEIN PICKLED EGGS"/>
    <property type="match status" value="1"/>
</dbReference>
<feature type="transmembrane region" description="Helical" evidence="1">
    <location>
        <begin position="412"/>
        <end position="431"/>
    </location>
</feature>
<keyword evidence="3" id="KW-1185">Reference proteome</keyword>
<evidence type="ECO:0000313" key="2">
    <source>
        <dbReference type="EMBL" id="KAI5079601.1"/>
    </source>
</evidence>
<name>A0A9D4ZNA2_ADICA</name>
<sequence>MSGSVPSLPSPKIRFRDLDVEFLQRQARIWLEIIAGERYDPSVSLPSLLADGAILRKVSSKIWELIQKNGDKESLVGASILFPETSANGKHSGRYLPYSNVDTFLKVCQKVGLTGVDLFSSPDVVEEKDIRRVCLCIRALSQKARARNLKVPNFDSVAHNEAAPVGLVAGFKALTQHLSAESMEISDQIKGANGRNTPFMQYKLRRTDAKGSANGSPFGTNYVSSSMENNNLITDKAVVDTSSSNLVDTVNSKPINGLKPLKTPSNLHKLSTLPSSSCEEVLSKSTNDFKATNSDTTVFYEGFNKHKTNRLAALQYSDNKNFELTKQPLVHTVVQYPPQPMINGYGAASTSSSDGEPSSEVLSPAMDSYSVDTDIASQNATNVEEDEEIFHTQGAACGEEDGAKRTKIGRAMWRPVVTLAIGALLGAVFIMQAR</sequence>
<reference evidence="2 3" key="1">
    <citation type="submission" date="2021-01" db="EMBL/GenBank/DDBJ databases">
        <title>Adiantum capillus-veneris genome.</title>
        <authorList>
            <person name="Fang Y."/>
            <person name="Liao Q."/>
        </authorList>
    </citation>
    <scope>NUCLEOTIDE SEQUENCE [LARGE SCALE GENOMIC DNA]</scope>
    <source>
        <strain evidence="2">H3</strain>
        <tissue evidence="2">Leaf</tissue>
    </source>
</reference>
<organism evidence="2 3">
    <name type="scientific">Adiantum capillus-veneris</name>
    <name type="common">Maidenhair fern</name>
    <dbReference type="NCBI Taxonomy" id="13818"/>
    <lineage>
        <taxon>Eukaryota</taxon>
        <taxon>Viridiplantae</taxon>
        <taxon>Streptophyta</taxon>
        <taxon>Embryophyta</taxon>
        <taxon>Tracheophyta</taxon>
        <taxon>Polypodiopsida</taxon>
        <taxon>Polypodiidae</taxon>
        <taxon>Polypodiales</taxon>
        <taxon>Pteridineae</taxon>
        <taxon>Pteridaceae</taxon>
        <taxon>Vittarioideae</taxon>
        <taxon>Adiantum</taxon>
    </lineage>
</organism>
<comment type="caution">
    <text evidence="2">The sequence shown here is derived from an EMBL/GenBank/DDBJ whole genome shotgun (WGS) entry which is preliminary data.</text>
</comment>
<dbReference type="PANTHER" id="PTHR46756">
    <property type="entry name" value="TRANSGELIN"/>
    <property type="match status" value="1"/>
</dbReference>
<evidence type="ECO:0000313" key="3">
    <source>
        <dbReference type="Proteomes" id="UP000886520"/>
    </source>
</evidence>
<dbReference type="EMBL" id="JABFUD020000005">
    <property type="protein sequence ID" value="KAI5079601.1"/>
    <property type="molecule type" value="Genomic_DNA"/>
</dbReference>
<dbReference type="GO" id="GO:0005884">
    <property type="term" value="C:actin filament"/>
    <property type="evidence" value="ECO:0007669"/>
    <property type="project" value="TreeGrafter"/>
</dbReference>
<dbReference type="Gene3D" id="1.10.418.10">
    <property type="entry name" value="Calponin-like domain"/>
    <property type="match status" value="1"/>
</dbReference>
<evidence type="ECO:0008006" key="4">
    <source>
        <dbReference type="Google" id="ProtNLM"/>
    </source>
</evidence>
<dbReference type="GO" id="GO:0051015">
    <property type="term" value="F:actin filament binding"/>
    <property type="evidence" value="ECO:0007669"/>
    <property type="project" value="TreeGrafter"/>
</dbReference>
<dbReference type="GO" id="GO:0051764">
    <property type="term" value="P:actin crosslink formation"/>
    <property type="evidence" value="ECO:0007669"/>
    <property type="project" value="TreeGrafter"/>
</dbReference>
<keyword evidence="1" id="KW-0472">Membrane</keyword>
<gene>
    <name evidence="2" type="ORF">GOP47_0005080</name>
</gene>
<keyword evidence="1" id="KW-1133">Transmembrane helix</keyword>
<accession>A0A9D4ZNA2</accession>
<dbReference type="InterPro" id="IPR036872">
    <property type="entry name" value="CH_dom_sf"/>
</dbReference>